<name>A0A0F9FP59_9ZZZZ</name>
<dbReference type="EMBL" id="LAZR01020676">
    <property type="protein sequence ID" value="KKL88038.1"/>
    <property type="molecule type" value="Genomic_DNA"/>
</dbReference>
<accession>A0A0F9FP59</accession>
<organism evidence="1">
    <name type="scientific">marine sediment metagenome</name>
    <dbReference type="NCBI Taxonomy" id="412755"/>
    <lineage>
        <taxon>unclassified sequences</taxon>
        <taxon>metagenomes</taxon>
        <taxon>ecological metagenomes</taxon>
    </lineage>
</organism>
<proteinExistence type="predicted"/>
<dbReference type="AlphaFoldDB" id="A0A0F9FP59"/>
<protein>
    <submittedName>
        <fullName evidence="1">Uncharacterized protein</fullName>
    </submittedName>
</protein>
<reference evidence="1" key="1">
    <citation type="journal article" date="2015" name="Nature">
        <title>Complex archaea that bridge the gap between prokaryotes and eukaryotes.</title>
        <authorList>
            <person name="Spang A."/>
            <person name="Saw J.H."/>
            <person name="Jorgensen S.L."/>
            <person name="Zaremba-Niedzwiedzka K."/>
            <person name="Martijn J."/>
            <person name="Lind A.E."/>
            <person name="van Eijk R."/>
            <person name="Schleper C."/>
            <person name="Guy L."/>
            <person name="Ettema T.J."/>
        </authorList>
    </citation>
    <scope>NUCLEOTIDE SEQUENCE</scope>
</reference>
<sequence>MYMETVAPLKAVPTSTWASGRDITLTGRAQQIDITVQTKNVYARLGNGTAAVTTGNGFYLPKDKPAYTMYPKPGETRLGLLGSSATAGAVYVQEIL</sequence>
<comment type="caution">
    <text evidence="1">The sequence shown here is derived from an EMBL/GenBank/DDBJ whole genome shotgun (WGS) entry which is preliminary data.</text>
</comment>
<gene>
    <name evidence="1" type="ORF">LCGC14_1928710</name>
</gene>
<evidence type="ECO:0000313" key="1">
    <source>
        <dbReference type="EMBL" id="KKL88038.1"/>
    </source>
</evidence>